<name>A0A4D6MHM9_VIGUN</name>
<feature type="region of interest" description="Disordered" evidence="1">
    <location>
        <begin position="30"/>
        <end position="97"/>
    </location>
</feature>
<dbReference type="EMBL" id="CP039351">
    <property type="protein sequence ID" value="QCE00528.1"/>
    <property type="molecule type" value="Genomic_DNA"/>
</dbReference>
<organism evidence="2 3">
    <name type="scientific">Vigna unguiculata</name>
    <name type="common">Cowpea</name>
    <dbReference type="NCBI Taxonomy" id="3917"/>
    <lineage>
        <taxon>Eukaryota</taxon>
        <taxon>Viridiplantae</taxon>
        <taxon>Streptophyta</taxon>
        <taxon>Embryophyta</taxon>
        <taxon>Tracheophyta</taxon>
        <taxon>Spermatophyta</taxon>
        <taxon>Magnoliopsida</taxon>
        <taxon>eudicotyledons</taxon>
        <taxon>Gunneridae</taxon>
        <taxon>Pentapetalae</taxon>
        <taxon>rosids</taxon>
        <taxon>fabids</taxon>
        <taxon>Fabales</taxon>
        <taxon>Fabaceae</taxon>
        <taxon>Papilionoideae</taxon>
        <taxon>50 kb inversion clade</taxon>
        <taxon>NPAAA clade</taxon>
        <taxon>indigoferoid/millettioid clade</taxon>
        <taxon>Phaseoleae</taxon>
        <taxon>Vigna</taxon>
    </lineage>
</organism>
<reference evidence="2 3" key="1">
    <citation type="submission" date="2019-04" db="EMBL/GenBank/DDBJ databases">
        <title>An improved genome assembly and genetic linkage map for asparagus bean, Vigna unguiculata ssp. sesquipedialis.</title>
        <authorList>
            <person name="Xia Q."/>
            <person name="Zhang R."/>
            <person name="Dong Y."/>
        </authorList>
    </citation>
    <scope>NUCLEOTIDE SEQUENCE [LARGE SCALE GENOMIC DNA]</scope>
    <source>
        <tissue evidence="2">Leaf</tissue>
    </source>
</reference>
<evidence type="ECO:0000313" key="3">
    <source>
        <dbReference type="Proteomes" id="UP000501690"/>
    </source>
</evidence>
<protein>
    <submittedName>
        <fullName evidence="2">Uncharacterized protein</fullName>
    </submittedName>
</protein>
<evidence type="ECO:0000256" key="1">
    <source>
        <dbReference type="SAM" id="MobiDB-lite"/>
    </source>
</evidence>
<proteinExistence type="predicted"/>
<feature type="compositionally biased region" description="Polar residues" evidence="1">
    <location>
        <begin position="75"/>
        <end position="94"/>
    </location>
</feature>
<evidence type="ECO:0000313" key="2">
    <source>
        <dbReference type="EMBL" id="QCE00528.1"/>
    </source>
</evidence>
<gene>
    <name evidence="2" type="ORF">DEO72_LG7g1818</name>
</gene>
<dbReference type="AlphaFoldDB" id="A0A4D6MHM9"/>
<keyword evidence="3" id="KW-1185">Reference proteome</keyword>
<sequence length="150" mass="16204">MAKRHQNHLQQHHLLTCIAYTIIAKHKQIGSRMQNQQPKAAAAKLPGRGHVPPSDAASRPPDGGRVPPGAYRQARSASELATLQTPPGRTSLTARRTRFQTPLTLLLSPGGLKTTARGCISTSTILVSLQSCTNLIPQPRHQNSRCLSPV</sequence>
<dbReference type="Proteomes" id="UP000501690">
    <property type="component" value="Linkage Group LG7"/>
</dbReference>
<accession>A0A4D6MHM9</accession>